<feature type="transmembrane region" description="Helical" evidence="6">
    <location>
        <begin position="791"/>
        <end position="812"/>
    </location>
</feature>
<dbReference type="InterPro" id="IPR025857">
    <property type="entry name" value="MacB_PCD"/>
</dbReference>
<evidence type="ECO:0000256" key="3">
    <source>
        <dbReference type="ARBA" id="ARBA00022692"/>
    </source>
</evidence>
<feature type="transmembrane region" description="Helical" evidence="6">
    <location>
        <begin position="705"/>
        <end position="727"/>
    </location>
</feature>
<dbReference type="PANTHER" id="PTHR30572:SF18">
    <property type="entry name" value="ABC-TYPE MACROLIDE FAMILY EXPORT SYSTEM PERMEASE COMPONENT 2"/>
    <property type="match status" value="1"/>
</dbReference>
<dbReference type="GO" id="GO:0005886">
    <property type="term" value="C:plasma membrane"/>
    <property type="evidence" value="ECO:0007669"/>
    <property type="project" value="UniProtKB-SubCell"/>
</dbReference>
<dbReference type="InterPro" id="IPR003838">
    <property type="entry name" value="ABC3_permease_C"/>
</dbReference>
<sequence>MIRHYLITAWRSLQRNKTASGINLLGLTIGIAASLLIARHVVYQLSYDRFHRKGRDIYRVTTEWYEGNTRAEAKALTVPWTGPGMQAAFPDVLAYGRLAPVNAFVSKIVMRYKASAFTEKRAFFADQGLLDMLTLEWTRGRPATALKQPYSVVLTESAARRYFRGEDPVGKTLAFKTSQLQQQAYQVTGVVKDLPANSHLHFDLLLSFNSLPEGLSAGSSYWFWDYTYNYVLLHPRADPAVLGREASGLLLRQFGDQMPRDGRRPKFVLQPLYDIHLHSRLTYEPGPNGDYQSVQFLVLIALFILLIAHINAINLATARSLDRAREIGIRKVLGSLRGQLIGQFMLESLLLNGAAIVLALGLVEAGLPLVERLTGNDFAAARLDGAGMALAAALVGTGLLAGSFLAGLYPAFVLSSFKPISALKGRTGGPGRGVHVRQALVAFQFAFSVILLAATFAAYQQLRFMEHRDLGIHTNGVLVVEGPNVAEKDWTFAPAFAVFKQRLMQHPRVRQVTGSSFVPGEELSGESVNFTRAGEAPGQSRNVRIVLVDHNFFETYGIRLLAGRNYDPTFGTDRDAVILNEAAAALVGFRSPAEAAASVVVWHNGLFKDDGFRSPVVGVVNNHNQLSPKSAYIPTVYLQREFHNKTWARDYFSIRFDAGPGSPAALADLVAAARAEWKEVYPDAPFGYFFLDAFFNRQYQPDRQLGGIFGGFAGLAVFIACLGLYGLAAVTTGQRTKEVGIRKVLGASLPGLTLLLTRDFVKLVALGTLVAWPFAYWGVHAWLAGYAFRTTVGWDIFLLPGGLVLLVTLLTVGGHTLRVARANPADSLRYE</sequence>
<keyword evidence="5 6" id="KW-0472">Membrane</keyword>
<feature type="domain" description="MacB-like periplasmic core" evidence="8">
    <location>
        <begin position="20"/>
        <end position="240"/>
    </location>
</feature>
<reference evidence="9" key="1">
    <citation type="submission" date="2020-02" db="EMBL/GenBank/DDBJ databases">
        <authorList>
            <person name="Meier V. D."/>
        </authorList>
    </citation>
    <scope>NUCLEOTIDE SEQUENCE</scope>
    <source>
        <strain evidence="9">AVDCRST_MAG56</strain>
    </source>
</reference>
<feature type="domain" description="ABC3 transporter permease C-terminal" evidence="7">
    <location>
        <begin position="712"/>
        <end position="824"/>
    </location>
</feature>
<evidence type="ECO:0000256" key="5">
    <source>
        <dbReference type="ARBA" id="ARBA00023136"/>
    </source>
</evidence>
<feature type="transmembrane region" description="Helical" evidence="6">
    <location>
        <begin position="438"/>
        <end position="459"/>
    </location>
</feature>
<organism evidence="9">
    <name type="scientific">uncultured Cytophagales bacterium</name>
    <dbReference type="NCBI Taxonomy" id="158755"/>
    <lineage>
        <taxon>Bacteria</taxon>
        <taxon>Pseudomonadati</taxon>
        <taxon>Bacteroidota</taxon>
        <taxon>Sphingobacteriia</taxon>
        <taxon>Sphingobacteriales</taxon>
        <taxon>environmental samples</taxon>
    </lineage>
</organism>
<evidence type="ECO:0000313" key="9">
    <source>
        <dbReference type="EMBL" id="CAA9296924.1"/>
    </source>
</evidence>
<dbReference type="Pfam" id="PF12704">
    <property type="entry name" value="MacB_PCD"/>
    <property type="match status" value="1"/>
</dbReference>
<keyword evidence="2" id="KW-1003">Cell membrane</keyword>
<dbReference type="InterPro" id="IPR050250">
    <property type="entry name" value="Macrolide_Exporter_MacB"/>
</dbReference>
<dbReference type="AlphaFoldDB" id="A0A6J4K6P3"/>
<dbReference type="EMBL" id="CADCTQ010000422">
    <property type="protein sequence ID" value="CAA9296924.1"/>
    <property type="molecule type" value="Genomic_DNA"/>
</dbReference>
<protein>
    <submittedName>
        <fullName evidence="9">Uncharacterized protein</fullName>
    </submittedName>
</protein>
<feature type="domain" description="ABC3 transporter permease C-terminal" evidence="7">
    <location>
        <begin position="299"/>
        <end position="414"/>
    </location>
</feature>
<keyword evidence="3 6" id="KW-0812">Transmembrane</keyword>
<gene>
    <name evidence="9" type="ORF">AVDCRST_MAG56-5102</name>
</gene>
<evidence type="ECO:0000259" key="8">
    <source>
        <dbReference type="Pfam" id="PF12704"/>
    </source>
</evidence>
<feature type="transmembrane region" description="Helical" evidence="6">
    <location>
        <begin position="760"/>
        <end position="779"/>
    </location>
</feature>
<evidence type="ECO:0000259" key="7">
    <source>
        <dbReference type="Pfam" id="PF02687"/>
    </source>
</evidence>
<accession>A0A6J4K6P3</accession>
<dbReference type="Pfam" id="PF02687">
    <property type="entry name" value="FtsX"/>
    <property type="match status" value="2"/>
</dbReference>
<comment type="subcellular location">
    <subcellularLocation>
        <location evidence="1">Cell membrane</location>
        <topology evidence="1">Multi-pass membrane protein</topology>
    </subcellularLocation>
</comment>
<evidence type="ECO:0000256" key="4">
    <source>
        <dbReference type="ARBA" id="ARBA00022989"/>
    </source>
</evidence>
<feature type="transmembrane region" description="Helical" evidence="6">
    <location>
        <begin position="21"/>
        <end position="42"/>
    </location>
</feature>
<evidence type="ECO:0000256" key="6">
    <source>
        <dbReference type="SAM" id="Phobius"/>
    </source>
</evidence>
<dbReference type="PANTHER" id="PTHR30572">
    <property type="entry name" value="MEMBRANE COMPONENT OF TRANSPORTER-RELATED"/>
    <property type="match status" value="1"/>
</dbReference>
<feature type="transmembrane region" description="Helical" evidence="6">
    <location>
        <begin position="296"/>
        <end position="316"/>
    </location>
</feature>
<keyword evidence="4 6" id="KW-1133">Transmembrane helix</keyword>
<name>A0A6J4K6P3_9SPHI</name>
<evidence type="ECO:0000256" key="2">
    <source>
        <dbReference type="ARBA" id="ARBA00022475"/>
    </source>
</evidence>
<feature type="transmembrane region" description="Helical" evidence="6">
    <location>
        <begin position="390"/>
        <end position="417"/>
    </location>
</feature>
<evidence type="ECO:0000256" key="1">
    <source>
        <dbReference type="ARBA" id="ARBA00004651"/>
    </source>
</evidence>
<dbReference type="GO" id="GO:0022857">
    <property type="term" value="F:transmembrane transporter activity"/>
    <property type="evidence" value="ECO:0007669"/>
    <property type="project" value="TreeGrafter"/>
</dbReference>
<proteinExistence type="predicted"/>
<feature type="transmembrane region" description="Helical" evidence="6">
    <location>
        <begin position="349"/>
        <end position="370"/>
    </location>
</feature>